<comment type="caution">
    <text evidence="1">The sequence shown here is derived from an EMBL/GenBank/DDBJ whole genome shotgun (WGS) entry which is preliminary data.</text>
</comment>
<name>A0AB35IFA9_9FIRM</name>
<dbReference type="AlphaFoldDB" id="A0AB35IFA9"/>
<evidence type="ECO:0000313" key="2">
    <source>
        <dbReference type="Proteomes" id="UP001211987"/>
    </source>
</evidence>
<accession>A0AB35IFA9</accession>
<dbReference type="RefSeq" id="WP_272018729.1">
    <property type="nucleotide sequence ID" value="NZ_CAXMZD010000002.1"/>
</dbReference>
<evidence type="ECO:0000313" key="1">
    <source>
        <dbReference type="EMBL" id="MDB7083021.1"/>
    </source>
</evidence>
<protein>
    <submittedName>
        <fullName evidence="1">Uncharacterized protein</fullName>
    </submittedName>
</protein>
<sequence length="147" mass="17848">MLKIEKIKDEIKNHDTNSDDYLECWLHQITTNLHDNKNSCSSFTCSECLRLSLMELLEEYKEPIKLTQFEYEYLKFAKAVEYNFIARDEDRGLFLYSIEPWKGEITWRYRDSGIRIFTKMFNFVRWQDEEPYNIDEILSNCEVIENE</sequence>
<proteinExistence type="predicted"/>
<dbReference type="Proteomes" id="UP001211987">
    <property type="component" value="Unassembled WGS sequence"/>
</dbReference>
<gene>
    <name evidence="1" type="ORF">PM738_04335</name>
</gene>
<organism evidence="1 2">
    <name type="scientific">Thomasclavelia ramosa</name>
    <dbReference type="NCBI Taxonomy" id="1547"/>
    <lineage>
        <taxon>Bacteria</taxon>
        <taxon>Bacillati</taxon>
        <taxon>Bacillota</taxon>
        <taxon>Erysipelotrichia</taxon>
        <taxon>Erysipelotrichales</taxon>
        <taxon>Coprobacillaceae</taxon>
        <taxon>Thomasclavelia</taxon>
    </lineage>
</organism>
<dbReference type="EMBL" id="JAQLKE010000005">
    <property type="protein sequence ID" value="MDB7083021.1"/>
    <property type="molecule type" value="Genomic_DNA"/>
</dbReference>
<reference evidence="1" key="1">
    <citation type="submission" date="2023-01" db="EMBL/GenBank/DDBJ databases">
        <title>Human gut microbiome strain richness.</title>
        <authorList>
            <person name="Chen-Liaw A."/>
        </authorList>
    </citation>
    <scope>NUCLEOTIDE SEQUENCE</scope>
    <source>
        <strain evidence="1">1001217st2_G6_1001217B_191108</strain>
    </source>
</reference>